<keyword evidence="3" id="KW-1185">Reference proteome</keyword>
<evidence type="ECO:0000256" key="2">
    <source>
        <dbReference type="SAM" id="Phobius"/>
    </source>
</evidence>
<dbReference type="OrthoDB" id="10050374at2759"/>
<keyword evidence="2" id="KW-0472">Membrane</keyword>
<feature type="region of interest" description="Disordered" evidence="1">
    <location>
        <begin position="280"/>
        <end position="404"/>
    </location>
</feature>
<dbReference type="GeneID" id="118414578"/>
<feature type="compositionally biased region" description="Polar residues" evidence="1">
    <location>
        <begin position="224"/>
        <end position="233"/>
    </location>
</feature>
<accession>A0A9J7L1X3</accession>
<evidence type="ECO:0000256" key="1">
    <source>
        <dbReference type="SAM" id="MobiDB-lite"/>
    </source>
</evidence>
<feature type="compositionally biased region" description="Basic and acidic residues" evidence="1">
    <location>
        <begin position="297"/>
        <end position="309"/>
    </location>
</feature>
<reference evidence="3" key="1">
    <citation type="journal article" date="2020" name="Nat. Ecol. Evol.">
        <title>Deeply conserved synteny resolves early events in vertebrate evolution.</title>
        <authorList>
            <person name="Simakov O."/>
            <person name="Marletaz F."/>
            <person name="Yue J.X."/>
            <person name="O'Connell B."/>
            <person name="Jenkins J."/>
            <person name="Brandt A."/>
            <person name="Calef R."/>
            <person name="Tung C.H."/>
            <person name="Huang T.K."/>
            <person name="Schmutz J."/>
            <person name="Satoh N."/>
            <person name="Yu J.K."/>
            <person name="Putnam N.H."/>
            <person name="Green R.E."/>
            <person name="Rokhsar D.S."/>
        </authorList>
    </citation>
    <scope>NUCLEOTIDE SEQUENCE [LARGE SCALE GENOMIC DNA]</scope>
    <source>
        <strain evidence="3">S238N-H82</strain>
    </source>
</reference>
<dbReference type="AlphaFoldDB" id="A0A9J7L1X3"/>
<evidence type="ECO:0000313" key="4">
    <source>
        <dbReference type="RefSeq" id="XP_035674617.1"/>
    </source>
</evidence>
<keyword evidence="2" id="KW-0812">Transmembrane</keyword>
<dbReference type="RefSeq" id="XP_035674617.1">
    <property type="nucleotide sequence ID" value="XM_035818724.1"/>
</dbReference>
<feature type="compositionally biased region" description="Basic and acidic residues" evidence="1">
    <location>
        <begin position="371"/>
        <end position="395"/>
    </location>
</feature>
<feature type="transmembrane region" description="Helical" evidence="2">
    <location>
        <begin position="481"/>
        <end position="501"/>
    </location>
</feature>
<proteinExistence type="predicted"/>
<feature type="compositionally biased region" description="Low complexity" evidence="1">
    <location>
        <begin position="449"/>
        <end position="464"/>
    </location>
</feature>
<evidence type="ECO:0000313" key="3">
    <source>
        <dbReference type="Proteomes" id="UP000001554"/>
    </source>
</evidence>
<feature type="region of interest" description="Disordered" evidence="1">
    <location>
        <begin position="214"/>
        <end position="233"/>
    </location>
</feature>
<protein>
    <submittedName>
        <fullName evidence="4">Uncharacterized protein LOC118414578</fullName>
    </submittedName>
</protein>
<feature type="compositionally biased region" description="Basic residues" evidence="1">
    <location>
        <begin position="332"/>
        <end position="347"/>
    </location>
</feature>
<keyword evidence="2" id="KW-1133">Transmembrane helix</keyword>
<organism evidence="3 4">
    <name type="scientific">Branchiostoma floridae</name>
    <name type="common">Florida lancelet</name>
    <name type="synonym">Amphioxus</name>
    <dbReference type="NCBI Taxonomy" id="7739"/>
    <lineage>
        <taxon>Eukaryota</taxon>
        <taxon>Metazoa</taxon>
        <taxon>Chordata</taxon>
        <taxon>Cephalochordata</taxon>
        <taxon>Leptocardii</taxon>
        <taxon>Amphioxiformes</taxon>
        <taxon>Branchiostomatidae</taxon>
        <taxon>Branchiostoma</taxon>
    </lineage>
</organism>
<sequence>MCKVCSSINGRGEAEVRGWKGPGPCAPTTDHLYHPQAMSAKDLSTDTEEDDLPGCLPPFSPPKKPTGPLSEEEEFELIAKWQAGGLTLGQPKSSAITDVTVKYKSREDLDNLGFDTHDEVTGEEYDVLYDLYATMDDVDQTCDRLEDDFTALAPAMEGDHFFFYDEENECGPNFHDDEMAEEESWNQYEYQTTLYPYTKENGGVWYTTEEDGHGLTFEEDDSDNSGSLERQQRVSSGYLSADLSFEQSSRDDSTQYSDSVYIPKGWEKFPREIAKQKFDLKKDPALPSLKVPPVEEEPPRQYRRARSERGEEEQWEVSLADEILQAEGFRSGSHRHSRRSSRDHHRPRILDLRRRSRHDSGPIPGSVRMPSLRDKLEEYQRELEVHGPRRSEPQSRRSSLATTMTGWDLTSMSYSQSQADMSCTEDAWAGGRRRRSAHHHHRSRRESRVVSAATTPRPSRPSSGRSHKHRHGKNKDSDREWKIVTVVGCVIAIGVLIWGLYGHGSTKTTAIRME</sequence>
<dbReference type="Proteomes" id="UP000001554">
    <property type="component" value="Chromosome 4"/>
</dbReference>
<dbReference type="OMA" id="WYTTEED"/>
<feature type="region of interest" description="Disordered" evidence="1">
    <location>
        <begin position="425"/>
        <end position="477"/>
    </location>
</feature>
<dbReference type="KEGG" id="bfo:118414578"/>
<feature type="compositionally biased region" description="Basic residues" evidence="1">
    <location>
        <begin position="431"/>
        <end position="445"/>
    </location>
</feature>
<name>A0A9J7L1X3_BRAFL</name>
<reference evidence="4" key="2">
    <citation type="submission" date="2025-08" db="UniProtKB">
        <authorList>
            <consortium name="RefSeq"/>
        </authorList>
    </citation>
    <scope>IDENTIFICATION</scope>
    <source>
        <strain evidence="4">S238N-H82</strain>
        <tissue evidence="4">Testes</tissue>
    </source>
</reference>
<gene>
    <name evidence="4" type="primary">LOC118414578</name>
</gene>